<comment type="similarity">
    <text evidence="12">Belongs to the tetrahydrofolate dehydrogenase/cyclohydrolase family.</text>
</comment>
<dbReference type="SUPFAM" id="SSF51735">
    <property type="entry name" value="NAD(P)-binding Rossmann-fold domains"/>
    <property type="match status" value="1"/>
</dbReference>
<dbReference type="EC" id="1.5.1.5" evidence="12"/>
<dbReference type="InterPro" id="IPR000672">
    <property type="entry name" value="THF_DH/CycHdrlase"/>
</dbReference>
<dbReference type="FunFam" id="3.40.50.10860:FF:000005">
    <property type="entry name" value="C-1-tetrahydrofolate synthase, cytoplasmic, putative"/>
    <property type="match status" value="1"/>
</dbReference>
<evidence type="ECO:0000256" key="7">
    <source>
        <dbReference type="ARBA" id="ARBA00022857"/>
    </source>
</evidence>
<keyword evidence="6 12" id="KW-0378">Hydrolase</keyword>
<dbReference type="InterPro" id="IPR036291">
    <property type="entry name" value="NAD(P)-bd_dom_sf"/>
</dbReference>
<keyword evidence="3 12" id="KW-0554">One-carbon metabolism</keyword>
<dbReference type="PROSITE" id="PS00766">
    <property type="entry name" value="THF_DHG_CYH_1"/>
    <property type="match status" value="1"/>
</dbReference>
<evidence type="ECO:0000256" key="8">
    <source>
        <dbReference type="ARBA" id="ARBA00023002"/>
    </source>
</evidence>
<dbReference type="GO" id="GO:0005829">
    <property type="term" value="C:cytosol"/>
    <property type="evidence" value="ECO:0007669"/>
    <property type="project" value="TreeGrafter"/>
</dbReference>
<keyword evidence="5 12" id="KW-0658">Purine biosynthesis</keyword>
<evidence type="ECO:0000313" key="15">
    <source>
        <dbReference type="EMBL" id="RJO61453.1"/>
    </source>
</evidence>
<comment type="subunit">
    <text evidence="2 12">Homodimer.</text>
</comment>
<keyword evidence="8 12" id="KW-0560">Oxidoreductase</keyword>
<comment type="pathway">
    <text evidence="1 12">One-carbon metabolism; tetrahydrofolate interconversion.</text>
</comment>
<feature type="domain" description="Tetrahydrofolate dehydrogenase/cyclohydrolase NAD(P)-binding" evidence="14">
    <location>
        <begin position="131"/>
        <end position="267"/>
    </location>
</feature>
<accession>A0A419DE98</accession>
<dbReference type="UniPathway" id="UPA00193"/>
<dbReference type="Gene3D" id="3.40.50.720">
    <property type="entry name" value="NAD(P)-binding Rossmann-like Domain"/>
    <property type="match status" value="1"/>
</dbReference>
<dbReference type="PRINTS" id="PR00085">
    <property type="entry name" value="THFDHDRGNASE"/>
</dbReference>
<dbReference type="GO" id="GO:0006164">
    <property type="term" value="P:purine nucleotide biosynthetic process"/>
    <property type="evidence" value="ECO:0007669"/>
    <property type="project" value="UniProtKB-KW"/>
</dbReference>
<dbReference type="Proteomes" id="UP000285655">
    <property type="component" value="Unassembled WGS sequence"/>
</dbReference>
<sequence length="271" mass="29560">MKSIQEIQKEILKELKTRADKVSDISFAIIQVGENPISALYVKKKEEMAERLGIKCKKFILDEKIDETELIVNIKEINSDTDVSGVIVQLPLPRHIDTRRVLDSIDPDKDIDGLNSENLGKLFTGQKSFYPATPLAVTRLIEELGINVSGKRVVVVGGSNLVGKPLSMLLLNEGATVTTCNSKTRNLKEITQKADILVVAIGRPNFITSEMVKEGSIVIDVGINRADGKVVGDVRKDVSQKAGFLTPVPGGVGPLTIMFLMKNVLDAGLRV</sequence>
<name>A0A419DE98_9BACT</name>
<evidence type="ECO:0000256" key="12">
    <source>
        <dbReference type="HAMAP-Rule" id="MF_01576"/>
    </source>
</evidence>
<comment type="catalytic activity">
    <reaction evidence="12">
        <text>(6R)-5,10-methylene-5,6,7,8-tetrahydrofolate + NADP(+) = (6R)-5,10-methenyltetrahydrofolate + NADPH</text>
        <dbReference type="Rhea" id="RHEA:22812"/>
        <dbReference type="ChEBI" id="CHEBI:15636"/>
        <dbReference type="ChEBI" id="CHEBI:57455"/>
        <dbReference type="ChEBI" id="CHEBI:57783"/>
        <dbReference type="ChEBI" id="CHEBI:58349"/>
        <dbReference type="EC" id="1.5.1.5"/>
    </reaction>
</comment>
<dbReference type="GO" id="GO:0035999">
    <property type="term" value="P:tetrahydrofolate interconversion"/>
    <property type="evidence" value="ECO:0007669"/>
    <property type="project" value="UniProtKB-UniRule"/>
</dbReference>
<comment type="caution">
    <text evidence="15">The sequence shown here is derived from an EMBL/GenBank/DDBJ whole genome shotgun (WGS) entry which is preliminary data.</text>
</comment>
<keyword evidence="9 12" id="KW-0368">Histidine biosynthesis</keyword>
<keyword evidence="7 12" id="KW-0521">NADP</keyword>
<protein>
    <recommendedName>
        <fullName evidence="12">Bifunctional protein FolD</fullName>
    </recommendedName>
    <domain>
        <recommendedName>
            <fullName evidence="12">Methylenetetrahydrofolate dehydrogenase</fullName>
            <ecNumber evidence="12">1.5.1.5</ecNumber>
        </recommendedName>
    </domain>
    <domain>
        <recommendedName>
            <fullName evidence="12">Methenyltetrahydrofolate cyclohydrolase</fullName>
            <ecNumber evidence="12">3.5.4.9</ecNumber>
        </recommendedName>
    </domain>
</protein>
<dbReference type="SUPFAM" id="SSF53223">
    <property type="entry name" value="Aminoacid dehydrogenase-like, N-terminal domain"/>
    <property type="match status" value="1"/>
</dbReference>
<organism evidence="15 16">
    <name type="scientific">candidate division WS5 bacterium</name>
    <dbReference type="NCBI Taxonomy" id="2093353"/>
    <lineage>
        <taxon>Bacteria</taxon>
        <taxon>candidate division WS5</taxon>
    </lineage>
</organism>
<feature type="binding site" evidence="12">
    <location>
        <begin position="157"/>
        <end position="159"/>
    </location>
    <ligand>
        <name>NADP(+)</name>
        <dbReference type="ChEBI" id="CHEBI:58349"/>
    </ligand>
</feature>
<evidence type="ECO:0000259" key="13">
    <source>
        <dbReference type="Pfam" id="PF00763"/>
    </source>
</evidence>
<dbReference type="Pfam" id="PF00763">
    <property type="entry name" value="THF_DHG_CYH"/>
    <property type="match status" value="1"/>
</dbReference>
<evidence type="ECO:0000256" key="2">
    <source>
        <dbReference type="ARBA" id="ARBA00011738"/>
    </source>
</evidence>
<evidence type="ECO:0000256" key="9">
    <source>
        <dbReference type="ARBA" id="ARBA00023102"/>
    </source>
</evidence>
<comment type="catalytic activity">
    <reaction evidence="12">
        <text>(6R)-5,10-methenyltetrahydrofolate + H2O = (6R)-10-formyltetrahydrofolate + H(+)</text>
        <dbReference type="Rhea" id="RHEA:23700"/>
        <dbReference type="ChEBI" id="CHEBI:15377"/>
        <dbReference type="ChEBI" id="CHEBI:15378"/>
        <dbReference type="ChEBI" id="CHEBI:57455"/>
        <dbReference type="ChEBI" id="CHEBI:195366"/>
        <dbReference type="EC" id="3.5.4.9"/>
    </reaction>
</comment>
<dbReference type="GO" id="GO:0009086">
    <property type="term" value="P:methionine biosynthetic process"/>
    <property type="evidence" value="ECO:0007669"/>
    <property type="project" value="UniProtKB-KW"/>
</dbReference>
<comment type="caution">
    <text evidence="12">Lacks conserved residue(s) required for the propagation of feature annotation.</text>
</comment>
<dbReference type="EC" id="3.5.4.9" evidence="12"/>
<evidence type="ECO:0000313" key="16">
    <source>
        <dbReference type="Proteomes" id="UP000285655"/>
    </source>
</evidence>
<evidence type="ECO:0000256" key="6">
    <source>
        <dbReference type="ARBA" id="ARBA00022801"/>
    </source>
</evidence>
<evidence type="ECO:0000259" key="14">
    <source>
        <dbReference type="Pfam" id="PF02882"/>
    </source>
</evidence>
<dbReference type="PANTHER" id="PTHR48099:SF5">
    <property type="entry name" value="C-1-TETRAHYDROFOLATE SYNTHASE, CYTOPLASMIC"/>
    <property type="match status" value="1"/>
</dbReference>
<keyword evidence="4 12" id="KW-0028">Amino-acid biosynthesis</keyword>
<keyword evidence="11 12" id="KW-0511">Multifunctional enzyme</keyword>
<dbReference type="HAMAP" id="MF_01576">
    <property type="entry name" value="THF_DHG_CYH"/>
    <property type="match status" value="1"/>
</dbReference>
<dbReference type="GO" id="GO:0000105">
    <property type="term" value="P:L-histidine biosynthetic process"/>
    <property type="evidence" value="ECO:0007669"/>
    <property type="project" value="UniProtKB-KW"/>
</dbReference>
<proteinExistence type="inferred from homology"/>
<dbReference type="InterPro" id="IPR020631">
    <property type="entry name" value="THF_DH/CycHdrlase_NAD-bd_dom"/>
</dbReference>
<gene>
    <name evidence="12" type="primary">folD</name>
    <name evidence="15" type="ORF">C4544_02985</name>
</gene>
<dbReference type="InterPro" id="IPR020630">
    <property type="entry name" value="THF_DH/CycHdrlase_cat_dom"/>
</dbReference>
<evidence type="ECO:0000256" key="3">
    <source>
        <dbReference type="ARBA" id="ARBA00022563"/>
    </source>
</evidence>
<dbReference type="Gene3D" id="3.40.50.10860">
    <property type="entry name" value="Leucine Dehydrogenase, chain A, domain 1"/>
    <property type="match status" value="1"/>
</dbReference>
<feature type="domain" description="Tetrahydrofolate dehydrogenase/cyclohydrolase catalytic" evidence="13">
    <location>
        <begin position="5"/>
        <end position="112"/>
    </location>
</feature>
<dbReference type="PANTHER" id="PTHR48099">
    <property type="entry name" value="C-1-TETRAHYDROFOLATE SYNTHASE, CYTOPLASMIC-RELATED"/>
    <property type="match status" value="1"/>
</dbReference>
<dbReference type="GO" id="GO:0004477">
    <property type="term" value="F:methenyltetrahydrofolate cyclohydrolase activity"/>
    <property type="evidence" value="ECO:0007669"/>
    <property type="project" value="UniProtKB-UniRule"/>
</dbReference>
<dbReference type="InterPro" id="IPR046346">
    <property type="entry name" value="Aminoacid_DH-like_N_sf"/>
</dbReference>
<dbReference type="AlphaFoldDB" id="A0A419DE98"/>
<evidence type="ECO:0000256" key="11">
    <source>
        <dbReference type="ARBA" id="ARBA00023268"/>
    </source>
</evidence>
<reference evidence="15 16" key="1">
    <citation type="journal article" date="2017" name="ISME J.">
        <title>Energy and carbon metabolisms in a deep terrestrial subsurface fluid microbial community.</title>
        <authorList>
            <person name="Momper L."/>
            <person name="Jungbluth S.P."/>
            <person name="Lee M.D."/>
            <person name="Amend J.P."/>
        </authorList>
    </citation>
    <scope>NUCLEOTIDE SEQUENCE [LARGE SCALE GENOMIC DNA]</scope>
    <source>
        <strain evidence="15">SURF_29</strain>
    </source>
</reference>
<feature type="binding site" evidence="12">
    <location>
        <position position="223"/>
    </location>
    <ligand>
        <name>NADP(+)</name>
        <dbReference type="ChEBI" id="CHEBI:58349"/>
    </ligand>
</feature>
<evidence type="ECO:0000256" key="4">
    <source>
        <dbReference type="ARBA" id="ARBA00022605"/>
    </source>
</evidence>
<evidence type="ECO:0000256" key="10">
    <source>
        <dbReference type="ARBA" id="ARBA00023167"/>
    </source>
</evidence>
<keyword evidence="10 12" id="KW-0486">Methionine biosynthesis</keyword>
<dbReference type="EMBL" id="QZJW01000019">
    <property type="protein sequence ID" value="RJO61453.1"/>
    <property type="molecule type" value="Genomic_DNA"/>
</dbReference>
<dbReference type="Pfam" id="PF02882">
    <property type="entry name" value="THF_DHG_CYH_C"/>
    <property type="match status" value="1"/>
</dbReference>
<evidence type="ECO:0000256" key="5">
    <source>
        <dbReference type="ARBA" id="ARBA00022755"/>
    </source>
</evidence>
<evidence type="ECO:0000256" key="1">
    <source>
        <dbReference type="ARBA" id="ARBA00004777"/>
    </source>
</evidence>
<dbReference type="CDD" id="cd01080">
    <property type="entry name" value="NAD_bind_m-THF_DH_Cyclohyd"/>
    <property type="match status" value="1"/>
</dbReference>
<dbReference type="FunFam" id="3.40.50.720:FF:000094">
    <property type="entry name" value="Bifunctional protein FolD"/>
    <property type="match status" value="1"/>
</dbReference>
<dbReference type="GO" id="GO:0004488">
    <property type="term" value="F:methylenetetrahydrofolate dehydrogenase (NADP+) activity"/>
    <property type="evidence" value="ECO:0007669"/>
    <property type="project" value="UniProtKB-UniRule"/>
</dbReference>
<dbReference type="InterPro" id="IPR020867">
    <property type="entry name" value="THF_DH/CycHdrlase_CS"/>
</dbReference>
<comment type="function">
    <text evidence="12">Catalyzes the oxidation of 5,10-methylenetetrahydrofolate to 5,10-methenyltetrahydrofolate and then the hydrolysis of 5,10-methenyltetrahydrofolate to 10-formyltetrahydrofolate.</text>
</comment>